<dbReference type="Gene3D" id="2.10.25.10">
    <property type="entry name" value="Laminin"/>
    <property type="match status" value="1"/>
</dbReference>
<dbReference type="SMART" id="SM00216">
    <property type="entry name" value="VWD"/>
    <property type="match status" value="1"/>
</dbReference>
<evidence type="ECO:0000259" key="7">
    <source>
        <dbReference type="PROSITE" id="PS51233"/>
    </source>
</evidence>
<dbReference type="SMART" id="SM00214">
    <property type="entry name" value="VWC"/>
    <property type="match status" value="4"/>
</dbReference>
<dbReference type="SUPFAM" id="SSF57567">
    <property type="entry name" value="Serine protease inhibitors"/>
    <property type="match status" value="1"/>
</dbReference>
<keyword evidence="9" id="KW-1185">Reference proteome</keyword>
<dbReference type="Gene3D" id="6.20.200.20">
    <property type="match status" value="4"/>
</dbReference>
<dbReference type="InterPro" id="IPR001007">
    <property type="entry name" value="VWF_dom"/>
</dbReference>
<dbReference type="Proteomes" id="UP000594262">
    <property type="component" value="Unplaced"/>
</dbReference>
<feature type="chain" id="PRO_5029499824" evidence="5">
    <location>
        <begin position="24"/>
        <end position="677"/>
    </location>
</feature>
<dbReference type="EnsemblMetazoa" id="CLYHEMT007663.1">
    <property type="protein sequence ID" value="CLYHEMP007663.1"/>
    <property type="gene ID" value="CLYHEMG007663"/>
</dbReference>
<dbReference type="RefSeq" id="XP_066915628.1">
    <property type="nucleotide sequence ID" value="XM_067059527.1"/>
</dbReference>
<feature type="domain" description="VWFC" evidence="6">
    <location>
        <begin position="283"/>
        <end position="344"/>
    </location>
</feature>
<dbReference type="PROSITE" id="PS01208">
    <property type="entry name" value="VWFC_1"/>
    <property type="match status" value="2"/>
</dbReference>
<dbReference type="Pfam" id="PF23334">
    <property type="entry name" value="VWC2L_2nd"/>
    <property type="match status" value="1"/>
</dbReference>
<evidence type="ECO:0000256" key="1">
    <source>
        <dbReference type="ARBA" id="ARBA00004613"/>
    </source>
</evidence>
<keyword evidence="4" id="KW-1015">Disulfide bond</keyword>
<evidence type="ECO:0000259" key="6">
    <source>
        <dbReference type="PROSITE" id="PS50184"/>
    </source>
</evidence>
<reference evidence="8" key="1">
    <citation type="submission" date="2021-01" db="UniProtKB">
        <authorList>
            <consortium name="EnsemblMetazoa"/>
        </authorList>
    </citation>
    <scope>IDENTIFICATION</scope>
</reference>
<dbReference type="FunFam" id="2.10.25.10:FF:000055">
    <property type="entry name" value="alpha-tectorin isoform X1"/>
    <property type="match status" value="1"/>
</dbReference>
<protein>
    <submittedName>
        <fullName evidence="8">Uncharacterized protein</fullName>
    </submittedName>
</protein>
<dbReference type="PANTHER" id="PTHR46698:SF4">
    <property type="entry name" value="CROSSVEINLESS 2"/>
    <property type="match status" value="1"/>
</dbReference>
<comment type="subcellular location">
    <subcellularLocation>
        <location evidence="1">Secreted</location>
    </subcellularLocation>
</comment>
<proteinExistence type="predicted"/>
<evidence type="ECO:0000256" key="3">
    <source>
        <dbReference type="ARBA" id="ARBA00022729"/>
    </source>
</evidence>
<feature type="domain" description="VWFC" evidence="6">
    <location>
        <begin position="220"/>
        <end position="280"/>
    </location>
</feature>
<dbReference type="Pfam" id="PF00093">
    <property type="entry name" value="VWC"/>
    <property type="match status" value="2"/>
</dbReference>
<dbReference type="CDD" id="cd19941">
    <property type="entry name" value="TIL"/>
    <property type="match status" value="1"/>
</dbReference>
<feature type="signal peptide" evidence="5">
    <location>
        <begin position="1"/>
        <end position="23"/>
    </location>
</feature>
<evidence type="ECO:0000256" key="4">
    <source>
        <dbReference type="ARBA" id="ARBA00023157"/>
    </source>
</evidence>
<feature type="domain" description="VWFD" evidence="7">
    <location>
        <begin position="348"/>
        <end position="520"/>
    </location>
</feature>
<sequence length="677" mass="77046">MTSSCLLIQLVTIFVVYVAMVSSEENPIQECMKGIDKQFQQLYLGIKKNPCLKCVCNYEGQSQVCRIVRLKCKPLQCSIQEAQPKQCCRKCKGCTFKGRYYNDLATWKDEEDSCRHYECHEGVVSETTPTCITNCANPVKVPGKCCPVCRGCFHKGRLLSEGERTQDGTDVTCQCQNGTMSCQKTVCPFLHCSNPVKLAGNRCPTCTRINQPVIINWKEPQCNIKDKTLNSGQSYKLNKCTTCYCQNGTVFCQKEQCKVDKNCPPQDLIQSPKHCCPVCTTKLSCKYNGKSYKNLETWYLPGCVQCQCNKGLTMCKKQICKKNLQCKDGYKPSFRPGSCCEQCLPETTTCVGFGDPHYRTFDGKAYSYQGVCKYTLAKDCSPSQLFHIIGRNHARYTHHFSWIKTVTFVYNNLTIILQQNYKVKINGQPIELPFLYHSIDIRKSKRYIYVYTNDGITIKWDGDSYIDISLPKTFMGRTCGLCGNFNGNPKDDFVLPNRVEALTPNQFGDYWKLKKSKVCKRHANAIRNTPQHAMCFGWKLFRAHQVCRRAFSDRSIIPCKWKTPSISYFQDCVTDVCQCPTGKQHCECGAIRSYFEKCSNVVKNLKWKRKDKCDTSCTGGSIYSACGPGCRQTCDSLNLLEPCNKPCVPGCHCPAGFVWHNNKCILQFDCPYYKKKR</sequence>
<dbReference type="AlphaFoldDB" id="A0A7M5V1A0"/>
<organism evidence="8 9">
    <name type="scientific">Clytia hemisphaerica</name>
    <dbReference type="NCBI Taxonomy" id="252671"/>
    <lineage>
        <taxon>Eukaryota</taxon>
        <taxon>Metazoa</taxon>
        <taxon>Cnidaria</taxon>
        <taxon>Hydrozoa</taxon>
        <taxon>Hydroidolina</taxon>
        <taxon>Leptothecata</taxon>
        <taxon>Obeliida</taxon>
        <taxon>Clytiidae</taxon>
        <taxon>Clytia</taxon>
    </lineage>
</organism>
<dbReference type="Pfam" id="PF01826">
    <property type="entry name" value="TIL"/>
    <property type="match status" value="1"/>
</dbReference>
<dbReference type="GO" id="GO:0005576">
    <property type="term" value="C:extracellular region"/>
    <property type="evidence" value="ECO:0007669"/>
    <property type="project" value="UniProtKB-SubCell"/>
</dbReference>
<dbReference type="PANTHER" id="PTHR46698">
    <property type="entry name" value="CROSSVEINLESS 2"/>
    <property type="match status" value="1"/>
</dbReference>
<keyword evidence="3 5" id="KW-0732">Signal</keyword>
<dbReference type="InterPro" id="IPR052424">
    <property type="entry name" value="Kielin_Chordin-BMP_Reg"/>
</dbReference>
<dbReference type="SUPFAM" id="SSF57603">
    <property type="entry name" value="FnI-like domain"/>
    <property type="match status" value="4"/>
</dbReference>
<dbReference type="InterPro" id="IPR036084">
    <property type="entry name" value="Ser_inhib-like_sf"/>
</dbReference>
<accession>A0A7M5V1A0</accession>
<evidence type="ECO:0000313" key="9">
    <source>
        <dbReference type="Proteomes" id="UP000594262"/>
    </source>
</evidence>
<dbReference type="Pfam" id="PF00094">
    <property type="entry name" value="VWD"/>
    <property type="match status" value="1"/>
</dbReference>
<dbReference type="InterPro" id="IPR002919">
    <property type="entry name" value="TIL_dom"/>
</dbReference>
<evidence type="ECO:0000313" key="8">
    <source>
        <dbReference type="EnsemblMetazoa" id="CLYHEMP007663.1"/>
    </source>
</evidence>
<keyword evidence="2" id="KW-0964">Secreted</keyword>
<dbReference type="OrthoDB" id="6019304at2759"/>
<evidence type="ECO:0000256" key="2">
    <source>
        <dbReference type="ARBA" id="ARBA00022525"/>
    </source>
</evidence>
<dbReference type="GeneID" id="136802768"/>
<dbReference type="PROSITE" id="PS51233">
    <property type="entry name" value="VWFD"/>
    <property type="match status" value="1"/>
</dbReference>
<dbReference type="InterPro" id="IPR001846">
    <property type="entry name" value="VWF_type-D"/>
</dbReference>
<name>A0A7M5V1A0_9CNID</name>
<evidence type="ECO:0000256" key="5">
    <source>
        <dbReference type="SAM" id="SignalP"/>
    </source>
</evidence>
<dbReference type="PROSITE" id="PS50184">
    <property type="entry name" value="VWFC_2"/>
    <property type="match status" value="2"/>
</dbReference>